<reference evidence="3" key="1">
    <citation type="journal article" date="2010" name="Genome Biol.">
        <title>Genome sequence of the necrotrophic plant pathogen Pythium ultimum reveals original pathogenicity mechanisms and effector repertoire.</title>
        <authorList>
            <person name="Levesque C.A."/>
            <person name="Brouwer H."/>
            <person name="Cano L."/>
            <person name="Hamilton J.P."/>
            <person name="Holt C."/>
            <person name="Huitema E."/>
            <person name="Raffaele S."/>
            <person name="Robideau G.P."/>
            <person name="Thines M."/>
            <person name="Win J."/>
            <person name="Zerillo M.M."/>
            <person name="Beakes G.W."/>
            <person name="Boore J.L."/>
            <person name="Busam D."/>
            <person name="Dumas B."/>
            <person name="Ferriera S."/>
            <person name="Fuerstenberg S.I."/>
            <person name="Gachon C.M."/>
            <person name="Gaulin E."/>
            <person name="Govers F."/>
            <person name="Grenville-Briggs L."/>
            <person name="Horner N."/>
            <person name="Hostetler J."/>
            <person name="Jiang R.H."/>
            <person name="Johnson J."/>
            <person name="Krajaejun T."/>
            <person name="Lin H."/>
            <person name="Meijer H.J."/>
            <person name="Moore B."/>
            <person name="Morris P."/>
            <person name="Phuntmart V."/>
            <person name="Puiu D."/>
            <person name="Shetty J."/>
            <person name="Stajich J.E."/>
            <person name="Tripathy S."/>
            <person name="Wawra S."/>
            <person name="van West P."/>
            <person name="Whitty B.R."/>
            <person name="Coutinho P.M."/>
            <person name="Henrissat B."/>
            <person name="Martin F."/>
            <person name="Thomas P.D."/>
            <person name="Tyler B.M."/>
            <person name="De Vries R.P."/>
            <person name="Kamoun S."/>
            <person name="Yandell M."/>
            <person name="Tisserat N."/>
            <person name="Buell C.R."/>
        </authorList>
    </citation>
    <scope>NUCLEOTIDE SEQUENCE</scope>
    <source>
        <strain evidence="3">DAOM:BR144</strain>
    </source>
</reference>
<dbReference type="STRING" id="431595.K3WHI9"/>
<dbReference type="InParanoid" id="K3WHI9"/>
<evidence type="ECO:0000313" key="2">
    <source>
        <dbReference type="EnsemblProtists" id="PYU1_T004431"/>
    </source>
</evidence>
<feature type="region of interest" description="Disordered" evidence="1">
    <location>
        <begin position="20"/>
        <end position="49"/>
    </location>
</feature>
<dbReference type="eggNOG" id="ENOG502S03X">
    <property type="taxonomic scope" value="Eukaryota"/>
</dbReference>
<dbReference type="VEuPathDB" id="FungiDB:PYU1_G004421"/>
<organism evidence="2 3">
    <name type="scientific">Globisporangium ultimum (strain ATCC 200006 / CBS 805.95 / DAOM BR144)</name>
    <name type="common">Pythium ultimum</name>
    <dbReference type="NCBI Taxonomy" id="431595"/>
    <lineage>
        <taxon>Eukaryota</taxon>
        <taxon>Sar</taxon>
        <taxon>Stramenopiles</taxon>
        <taxon>Oomycota</taxon>
        <taxon>Peronosporomycetes</taxon>
        <taxon>Pythiales</taxon>
        <taxon>Pythiaceae</taxon>
        <taxon>Globisporangium</taxon>
    </lineage>
</organism>
<dbReference type="HOGENOM" id="CLU_055049_0_0_1"/>
<name>K3WHI9_GLOUD</name>
<protein>
    <submittedName>
        <fullName evidence="2">Uncharacterized protein</fullName>
    </submittedName>
</protein>
<keyword evidence="3" id="KW-1185">Reference proteome</keyword>
<reference evidence="2" key="3">
    <citation type="submission" date="2015-02" db="UniProtKB">
        <authorList>
            <consortium name="EnsemblProtists"/>
        </authorList>
    </citation>
    <scope>IDENTIFICATION</scope>
    <source>
        <strain evidence="2">DAOM BR144</strain>
    </source>
</reference>
<accession>K3WHI9</accession>
<dbReference type="EnsemblProtists" id="PYU1_T004431">
    <property type="protein sequence ID" value="PYU1_T004431"/>
    <property type="gene ID" value="PYU1_G004421"/>
</dbReference>
<evidence type="ECO:0000256" key="1">
    <source>
        <dbReference type="SAM" id="MobiDB-lite"/>
    </source>
</evidence>
<sequence length="446" mass="48716">MLPALTNAVTMPWKMAANRSSMGRAADDSDSEGDVLKKPATAKRTRTASSQMDLDLLDAHTFSDDLTETESALSASSPSSPIAAAHAHQQRTLNLASFDPYERYTPPHSSSNSNAPLRTTMFSFARAGLHNSKMLFGKSKKPHSRSVSDFSESDFAPFPPGTIVSTKFGLGTVQEVRDDGITAVQLQSRPPMMLYTAGEDDEYYSVPALVGDWVQTPAGEGYVLGYDSYDQMYAIRIGGDVAYECRIRQSDVQKYVRPRRNSMGSAPSSVLQKGLSSALKTIVSTSSGISQSTYAFVSNKYYHGQFVITTFGPGCITALDPVQKTVQVQLTSGATAYLSADMIKYYPKALVGMEVTTKFGHGRVEALRPEDAIYTVRLHEVKVGESDVVYVHESDLARTRRLTTAVENVHKQVRGRLMAFAQKRFAARGPANVDLHPEEEIHTAGI</sequence>
<feature type="compositionally biased region" description="Low complexity" evidence="1">
    <location>
        <begin position="69"/>
        <end position="87"/>
    </location>
</feature>
<proteinExistence type="predicted"/>
<reference evidence="3" key="2">
    <citation type="submission" date="2010-04" db="EMBL/GenBank/DDBJ databases">
        <authorList>
            <person name="Buell R."/>
            <person name="Hamilton J."/>
            <person name="Hostetler J."/>
        </authorList>
    </citation>
    <scope>NUCLEOTIDE SEQUENCE [LARGE SCALE GENOMIC DNA]</scope>
    <source>
        <strain evidence="3">DAOM:BR144</strain>
    </source>
</reference>
<feature type="region of interest" description="Disordered" evidence="1">
    <location>
        <begin position="69"/>
        <end position="88"/>
    </location>
</feature>
<dbReference type="AlphaFoldDB" id="K3WHI9"/>
<dbReference type="Proteomes" id="UP000019132">
    <property type="component" value="Unassembled WGS sequence"/>
</dbReference>
<evidence type="ECO:0000313" key="3">
    <source>
        <dbReference type="Proteomes" id="UP000019132"/>
    </source>
</evidence>
<dbReference type="EMBL" id="GL376631">
    <property type="status" value="NOT_ANNOTATED_CDS"/>
    <property type="molecule type" value="Genomic_DNA"/>
</dbReference>